<dbReference type="SUPFAM" id="SSF63862">
    <property type="entry name" value="Thiamin pyrophosphokinase, substrate-binding domain"/>
    <property type="match status" value="1"/>
</dbReference>
<evidence type="ECO:0000256" key="2">
    <source>
        <dbReference type="ARBA" id="ARBA00022741"/>
    </source>
</evidence>
<keyword evidence="1" id="KW-0808">Transferase</keyword>
<dbReference type="AlphaFoldDB" id="A0A0J0XQW7"/>
<dbReference type="InterPro" id="IPR036759">
    <property type="entry name" value="TPK_catalytic_sf"/>
</dbReference>
<dbReference type="InterPro" id="IPR036371">
    <property type="entry name" value="TPK_B1-bd_sf"/>
</dbReference>
<feature type="compositionally biased region" description="Polar residues" evidence="5">
    <location>
        <begin position="192"/>
        <end position="210"/>
    </location>
</feature>
<dbReference type="Pfam" id="PF04263">
    <property type="entry name" value="TPK_catalytic"/>
    <property type="match status" value="1"/>
</dbReference>
<dbReference type="GO" id="GO:0009229">
    <property type="term" value="P:thiamine diphosphate biosynthetic process"/>
    <property type="evidence" value="ECO:0007669"/>
    <property type="project" value="InterPro"/>
</dbReference>
<keyword evidence="4" id="KW-0067">ATP-binding</keyword>
<dbReference type="GO" id="GO:0004788">
    <property type="term" value="F:thiamine diphosphokinase activity"/>
    <property type="evidence" value="ECO:0007669"/>
    <property type="project" value="InterPro"/>
</dbReference>
<dbReference type="RefSeq" id="XP_018279968.1">
    <property type="nucleotide sequence ID" value="XM_018421280.1"/>
</dbReference>
<feature type="compositionally biased region" description="Pro residues" evidence="5">
    <location>
        <begin position="148"/>
        <end position="160"/>
    </location>
</feature>
<feature type="compositionally biased region" description="Polar residues" evidence="5">
    <location>
        <begin position="280"/>
        <end position="304"/>
    </location>
</feature>
<protein>
    <recommendedName>
        <fullName evidence="6">Thiamin pyrophosphokinase thiamin-binding domain-containing protein</fullName>
    </recommendedName>
</protein>
<feature type="region of interest" description="Disordered" evidence="5">
    <location>
        <begin position="116"/>
        <end position="413"/>
    </location>
</feature>
<name>A0A0J0XQW7_9TREE</name>
<evidence type="ECO:0000313" key="8">
    <source>
        <dbReference type="Proteomes" id="UP000053611"/>
    </source>
</evidence>
<dbReference type="FunFam" id="2.60.120.320:FF:000001">
    <property type="entry name" value="Thiamine pyrophosphokinase"/>
    <property type="match status" value="1"/>
</dbReference>
<dbReference type="PANTHER" id="PTHR13622:SF8">
    <property type="entry name" value="THIAMIN PYROPHOSPHOKINASE 1"/>
    <property type="match status" value="1"/>
</dbReference>
<dbReference type="PANTHER" id="PTHR13622">
    <property type="entry name" value="THIAMIN PYROPHOSPHOKINASE"/>
    <property type="match status" value="1"/>
</dbReference>
<keyword evidence="8" id="KW-1185">Reference proteome</keyword>
<dbReference type="GO" id="GO:0030975">
    <property type="term" value="F:thiamine binding"/>
    <property type="evidence" value="ECO:0007669"/>
    <property type="project" value="InterPro"/>
</dbReference>
<dbReference type="EMBL" id="KQ087194">
    <property type="protein sequence ID" value="KLT43477.1"/>
    <property type="molecule type" value="Genomic_DNA"/>
</dbReference>
<reference evidence="7 8" key="1">
    <citation type="submission" date="2015-03" db="EMBL/GenBank/DDBJ databases">
        <title>Genomics and transcriptomics of the oil-accumulating basidiomycete yeast T. oleaginosus allow insights into substrate utilization and the diverse evolutionary trajectories of mating systems in fungi.</title>
        <authorList>
            <consortium name="DOE Joint Genome Institute"/>
            <person name="Kourist R."/>
            <person name="Kracht O."/>
            <person name="Bracharz F."/>
            <person name="Lipzen A."/>
            <person name="Nolan M."/>
            <person name="Ohm R."/>
            <person name="Grigoriev I."/>
            <person name="Sun S."/>
            <person name="Heitman J."/>
            <person name="Bruck T."/>
            <person name="Nowrousian M."/>
        </authorList>
    </citation>
    <scope>NUCLEOTIDE SEQUENCE [LARGE SCALE GENOMIC DNA]</scope>
    <source>
        <strain evidence="7 8">IBC0246</strain>
    </source>
</reference>
<dbReference type="GO" id="GO:0005524">
    <property type="term" value="F:ATP binding"/>
    <property type="evidence" value="ECO:0007669"/>
    <property type="project" value="UniProtKB-KW"/>
</dbReference>
<dbReference type="Gene3D" id="2.60.120.320">
    <property type="entry name" value="Thiamin pyrophosphokinase, thiamin-binding domain"/>
    <property type="match status" value="1"/>
</dbReference>
<feature type="compositionally biased region" description="Low complexity" evidence="5">
    <location>
        <begin position="129"/>
        <end position="142"/>
    </location>
</feature>
<accession>A0A0J0XQW7</accession>
<dbReference type="CDD" id="cd07995">
    <property type="entry name" value="TPK"/>
    <property type="match status" value="1"/>
</dbReference>
<dbReference type="InterPro" id="IPR006282">
    <property type="entry name" value="Thi_PPkinase"/>
</dbReference>
<dbReference type="InterPro" id="IPR007371">
    <property type="entry name" value="TPK_catalytic"/>
</dbReference>
<dbReference type="NCBIfam" id="TIGR01378">
    <property type="entry name" value="thi_PPkinase"/>
    <property type="match status" value="1"/>
</dbReference>
<dbReference type="InterPro" id="IPR007373">
    <property type="entry name" value="Thiamin_PyroPKinase_B1-bd"/>
</dbReference>
<feature type="compositionally biased region" description="Basic and acidic residues" evidence="5">
    <location>
        <begin position="235"/>
        <end position="248"/>
    </location>
</feature>
<dbReference type="SUPFAM" id="SSF63999">
    <property type="entry name" value="Thiamin pyrophosphokinase, catalytic domain"/>
    <property type="match status" value="1"/>
</dbReference>
<evidence type="ECO:0000256" key="3">
    <source>
        <dbReference type="ARBA" id="ARBA00022777"/>
    </source>
</evidence>
<dbReference type="Proteomes" id="UP000053611">
    <property type="component" value="Unassembled WGS sequence"/>
</dbReference>
<keyword evidence="2" id="KW-0547">Nucleotide-binding</keyword>
<dbReference type="GO" id="GO:0006772">
    <property type="term" value="P:thiamine metabolic process"/>
    <property type="evidence" value="ECO:0007669"/>
    <property type="project" value="InterPro"/>
</dbReference>
<dbReference type="SMART" id="SM00983">
    <property type="entry name" value="TPK_B1_binding"/>
    <property type="match status" value="1"/>
</dbReference>
<evidence type="ECO:0000259" key="6">
    <source>
        <dbReference type="SMART" id="SM00983"/>
    </source>
</evidence>
<gene>
    <name evidence="7" type="ORF">CC85DRAFT_272444</name>
</gene>
<evidence type="ECO:0000256" key="5">
    <source>
        <dbReference type="SAM" id="MobiDB-lite"/>
    </source>
</evidence>
<dbReference type="STRING" id="879819.A0A0J0XQW7"/>
<organism evidence="7 8">
    <name type="scientific">Cutaneotrichosporon oleaginosum</name>
    <dbReference type="NCBI Taxonomy" id="879819"/>
    <lineage>
        <taxon>Eukaryota</taxon>
        <taxon>Fungi</taxon>
        <taxon>Dikarya</taxon>
        <taxon>Basidiomycota</taxon>
        <taxon>Agaricomycotina</taxon>
        <taxon>Tremellomycetes</taxon>
        <taxon>Trichosporonales</taxon>
        <taxon>Trichosporonaceae</taxon>
        <taxon>Cutaneotrichosporon</taxon>
    </lineage>
</organism>
<dbReference type="Gene3D" id="3.40.50.10240">
    <property type="entry name" value="Thiamin pyrophosphokinase, catalytic domain"/>
    <property type="match status" value="1"/>
</dbReference>
<feature type="region of interest" description="Disordered" evidence="5">
    <location>
        <begin position="707"/>
        <end position="762"/>
    </location>
</feature>
<evidence type="ECO:0000256" key="1">
    <source>
        <dbReference type="ARBA" id="ARBA00022679"/>
    </source>
</evidence>
<feature type="compositionally biased region" description="Basic and acidic residues" evidence="5">
    <location>
        <begin position="729"/>
        <end position="738"/>
    </location>
</feature>
<dbReference type="SMR" id="A0A0J0XQW7"/>
<dbReference type="GeneID" id="28981883"/>
<feature type="domain" description="Thiamin pyrophosphokinase thiamin-binding" evidence="6">
    <location>
        <begin position="598"/>
        <end position="665"/>
    </location>
</feature>
<evidence type="ECO:0000256" key="4">
    <source>
        <dbReference type="ARBA" id="ARBA00022840"/>
    </source>
</evidence>
<keyword evidence="3" id="KW-0418">Kinase</keyword>
<dbReference type="Pfam" id="PF04265">
    <property type="entry name" value="TPK_B1_binding"/>
    <property type="match status" value="1"/>
</dbReference>
<feature type="compositionally biased region" description="Basic and acidic residues" evidence="5">
    <location>
        <begin position="351"/>
        <end position="386"/>
    </location>
</feature>
<proteinExistence type="predicted"/>
<dbReference type="GO" id="GO:0016301">
    <property type="term" value="F:kinase activity"/>
    <property type="evidence" value="ECO:0007669"/>
    <property type="project" value="UniProtKB-KW"/>
</dbReference>
<dbReference type="OrthoDB" id="25149at2759"/>
<evidence type="ECO:0000313" key="7">
    <source>
        <dbReference type="EMBL" id="KLT43477.1"/>
    </source>
</evidence>
<sequence length="762" mass="82870">MDRAPDLHVSALSPAEFRAYKRYLDLLALAQARDGVTTLGADGTVRFERVAVRRFAEERLGARGVDEVLSRVATAGARLSAGQVYAVFRLLSHQVAGKRGDIELVFVPVDPLPLDPDAPAPPPPRRVHSISGPVSAASSSSSRRSRPSLPPRRTPSPPPSRASRKSLPNSLDPKPLDPFADSPGPSPAKARTYSTPALGTSGIVGSNNPFRATAPHLGWGKPPAQQFWSSGPAKEAPEPPRSDLRTEPLRSVGPPLPPRKPSVRRPGPALPPRGRVRADSLSSSASENQPTSTRESSSIMQQSFAAAANREQPRRTATVQVLRSSERPAPPQRPDDANDSLSTRNEPPPPPRRDEALAPPRRDEALAGHPRRDIVEQVSRAIRESEVDPPPPPPQRVVSGARPKPSPSPTSATAAFTLTAEEARAKYPGLKTWPHVGLLSDRPSRQAFAMIILNQPITRRDTLMRVWFASTLRYCADGGANRLYDALDAEERERMLPTMIKGDLDSIRPDVKAFYASRGVAIKRDPSEYATDLQKNMDEVVAVEKASGKKFSLVFLGGLSGRLDQTLHVLSTLFKLRETRRSTYVISEESLAWVLDTGVHLIEIDHASMGQTCGLLPVGVNEAYVRTEGLRWNLDWATSVMGDLSTSNHLLPHEHAVLVDTSAPIVWTVEIRKGLQMPPLRSPTGVDELSRGVKELGRAVGKGMGSIGQGFNRRLSRQGVPMPANTNGGEERRERNERAALVQQDSGYASRDDEADGYAQLD</sequence>